<name>A0AAD7U1T9_9APHY</name>
<evidence type="ECO:0000313" key="3">
    <source>
        <dbReference type="Proteomes" id="UP001215151"/>
    </source>
</evidence>
<feature type="region of interest" description="Disordered" evidence="1">
    <location>
        <begin position="38"/>
        <end position="76"/>
    </location>
</feature>
<proteinExistence type="predicted"/>
<protein>
    <submittedName>
        <fullName evidence="2">Uncharacterized protein</fullName>
    </submittedName>
</protein>
<evidence type="ECO:0000313" key="2">
    <source>
        <dbReference type="EMBL" id="KAJ8495650.1"/>
    </source>
</evidence>
<keyword evidence="3" id="KW-1185">Reference proteome</keyword>
<dbReference type="EMBL" id="JAPEVG010000022">
    <property type="protein sequence ID" value="KAJ8495650.1"/>
    <property type="molecule type" value="Genomic_DNA"/>
</dbReference>
<evidence type="ECO:0000256" key="1">
    <source>
        <dbReference type="SAM" id="MobiDB-lite"/>
    </source>
</evidence>
<organism evidence="2 3">
    <name type="scientific">Trametes cubensis</name>
    <dbReference type="NCBI Taxonomy" id="1111947"/>
    <lineage>
        <taxon>Eukaryota</taxon>
        <taxon>Fungi</taxon>
        <taxon>Dikarya</taxon>
        <taxon>Basidiomycota</taxon>
        <taxon>Agaricomycotina</taxon>
        <taxon>Agaricomycetes</taxon>
        <taxon>Polyporales</taxon>
        <taxon>Polyporaceae</taxon>
        <taxon>Trametes</taxon>
    </lineage>
</organism>
<reference evidence="2" key="1">
    <citation type="submission" date="2022-11" db="EMBL/GenBank/DDBJ databases">
        <title>Genome Sequence of Cubamyces cubensis.</title>
        <authorList>
            <person name="Buettner E."/>
        </authorList>
    </citation>
    <scope>NUCLEOTIDE SEQUENCE</scope>
    <source>
        <strain evidence="2">MPL-01</strain>
    </source>
</reference>
<dbReference type="AlphaFoldDB" id="A0AAD7U1T9"/>
<comment type="caution">
    <text evidence="2">The sequence shown here is derived from an EMBL/GenBank/DDBJ whole genome shotgun (WGS) entry which is preliminary data.</text>
</comment>
<feature type="region of interest" description="Disordered" evidence="1">
    <location>
        <begin position="133"/>
        <end position="194"/>
    </location>
</feature>
<sequence>MLAGAEDTGLGKLRVRTDEVRREGVLVARSETAVDAVTADEENVENEERPVATTTELADGTGSGTSTGVVRGSGDEKEGARVLAEIAEGEATNVVVACDADADDSRVALSESDGDAAGMLALPDCAAKVELPDATLDLTKDEEPRAEDEDTTEELATSDGEAPDVNTPAGGPVTLTEDMRSRTYRGEGRRSGTL</sequence>
<feature type="compositionally biased region" description="Acidic residues" evidence="1">
    <location>
        <begin position="144"/>
        <end position="153"/>
    </location>
</feature>
<feature type="compositionally biased region" description="Basic and acidic residues" evidence="1">
    <location>
        <begin position="177"/>
        <end position="194"/>
    </location>
</feature>
<dbReference type="Proteomes" id="UP001215151">
    <property type="component" value="Unassembled WGS sequence"/>
</dbReference>
<gene>
    <name evidence="2" type="ORF">ONZ51_g1625</name>
</gene>
<accession>A0AAD7U1T9</accession>